<comment type="caution">
    <text evidence="10">The sequence shown here is derived from an EMBL/GenBank/DDBJ whole genome shotgun (WGS) entry which is preliminary data.</text>
</comment>
<evidence type="ECO:0000256" key="4">
    <source>
        <dbReference type="ARBA" id="ARBA00022741"/>
    </source>
</evidence>
<gene>
    <name evidence="10" type="ORF">ASZ90_004316</name>
</gene>
<dbReference type="Gene3D" id="3.40.50.300">
    <property type="entry name" value="P-loop containing nucleotide triphosphate hydrolases"/>
    <property type="match status" value="1"/>
</dbReference>
<evidence type="ECO:0000256" key="3">
    <source>
        <dbReference type="ARBA" id="ARBA00022679"/>
    </source>
</evidence>
<evidence type="ECO:0000256" key="2">
    <source>
        <dbReference type="ARBA" id="ARBA00012906"/>
    </source>
</evidence>
<dbReference type="AlphaFoldDB" id="A0A0W8FY61"/>
<evidence type="ECO:0000313" key="10">
    <source>
        <dbReference type="EMBL" id="KUG25855.1"/>
    </source>
</evidence>
<dbReference type="EC" id="2.7.4.25" evidence="2"/>
<keyword evidence="5 10" id="KW-0418">Kinase</keyword>
<dbReference type="PANTHER" id="PTHR21299">
    <property type="entry name" value="CYTIDYLATE KINASE/PANTOATE-BETA-ALANINE LIGASE"/>
    <property type="match status" value="1"/>
</dbReference>
<dbReference type="InterPro" id="IPR003136">
    <property type="entry name" value="Cytidylate_kin"/>
</dbReference>
<proteinExistence type="inferred from homology"/>
<comment type="catalytic activity">
    <reaction evidence="8">
        <text>CMP + ATP = CDP + ADP</text>
        <dbReference type="Rhea" id="RHEA:11600"/>
        <dbReference type="ChEBI" id="CHEBI:30616"/>
        <dbReference type="ChEBI" id="CHEBI:58069"/>
        <dbReference type="ChEBI" id="CHEBI:60377"/>
        <dbReference type="ChEBI" id="CHEBI:456216"/>
        <dbReference type="EC" id="2.7.4.25"/>
    </reaction>
</comment>
<evidence type="ECO:0000256" key="5">
    <source>
        <dbReference type="ARBA" id="ARBA00022777"/>
    </source>
</evidence>
<dbReference type="GO" id="GO:0005524">
    <property type="term" value="F:ATP binding"/>
    <property type="evidence" value="ECO:0007669"/>
    <property type="project" value="UniProtKB-KW"/>
</dbReference>
<dbReference type="PANTHER" id="PTHR21299:SF2">
    <property type="entry name" value="CYTIDYLATE KINASE"/>
    <property type="match status" value="1"/>
</dbReference>
<keyword evidence="4" id="KW-0547">Nucleotide-binding</keyword>
<evidence type="ECO:0000256" key="6">
    <source>
        <dbReference type="ARBA" id="ARBA00022840"/>
    </source>
</evidence>
<dbReference type="CDD" id="cd02020">
    <property type="entry name" value="CMPK"/>
    <property type="match status" value="1"/>
</dbReference>
<dbReference type="Pfam" id="PF02224">
    <property type="entry name" value="Cytidylate_kin"/>
    <property type="match status" value="1"/>
</dbReference>
<dbReference type="GO" id="GO:0005829">
    <property type="term" value="C:cytosol"/>
    <property type="evidence" value="ECO:0007669"/>
    <property type="project" value="TreeGrafter"/>
</dbReference>
<dbReference type="SUPFAM" id="SSF52540">
    <property type="entry name" value="P-loop containing nucleoside triphosphate hydrolases"/>
    <property type="match status" value="1"/>
</dbReference>
<dbReference type="GO" id="GO:0015949">
    <property type="term" value="P:nucleobase-containing small molecule interconversion"/>
    <property type="evidence" value="ECO:0007669"/>
    <property type="project" value="TreeGrafter"/>
</dbReference>
<sequence>MFSMSKHVVIAIDGPAGAGKSTVAKGLAQLLNYVYVDTGAMYRAITFIVLKNNVEDNISEIIRIANESDIKLRYENGVTRVFINGEEVTENIRTPEVNAKVSDVSKIPEVREQMVKIQRKLGENTNIIAEGRDTTTVVFPDATIKVYLTASLNERVKRRYKELVEKGLELTLEEVRENIIQRDRIDSSREASPLKKADDAVEVDSTNMTIPDEIYKILNMIEEATGRKLKQSL</sequence>
<evidence type="ECO:0000256" key="8">
    <source>
        <dbReference type="ARBA" id="ARBA00048478"/>
    </source>
</evidence>
<organism evidence="10">
    <name type="scientific">hydrocarbon metagenome</name>
    <dbReference type="NCBI Taxonomy" id="938273"/>
    <lineage>
        <taxon>unclassified sequences</taxon>
        <taxon>metagenomes</taxon>
        <taxon>ecological metagenomes</taxon>
    </lineage>
</organism>
<reference evidence="10" key="1">
    <citation type="journal article" date="2015" name="Proc. Natl. Acad. Sci. U.S.A.">
        <title>Networks of energetic and metabolic interactions define dynamics in microbial communities.</title>
        <authorList>
            <person name="Embree M."/>
            <person name="Liu J.K."/>
            <person name="Al-Bassam M.M."/>
            <person name="Zengler K."/>
        </authorList>
    </citation>
    <scope>NUCLEOTIDE SEQUENCE</scope>
</reference>
<evidence type="ECO:0000259" key="9">
    <source>
        <dbReference type="Pfam" id="PF02224"/>
    </source>
</evidence>
<name>A0A0W8FY61_9ZZZZ</name>
<accession>A0A0W8FY61</accession>
<dbReference type="GO" id="GO:0036431">
    <property type="term" value="F:dCMP kinase activity"/>
    <property type="evidence" value="ECO:0007669"/>
    <property type="project" value="InterPro"/>
</dbReference>
<dbReference type="InterPro" id="IPR027417">
    <property type="entry name" value="P-loop_NTPase"/>
</dbReference>
<evidence type="ECO:0000256" key="1">
    <source>
        <dbReference type="ARBA" id="ARBA00009427"/>
    </source>
</evidence>
<dbReference type="GO" id="GO:0036430">
    <property type="term" value="F:CMP kinase activity"/>
    <property type="evidence" value="ECO:0007669"/>
    <property type="project" value="RHEA"/>
</dbReference>
<comment type="similarity">
    <text evidence="1">Belongs to the cytidylate kinase family. Type 1 subfamily.</text>
</comment>
<feature type="domain" description="Cytidylate kinase" evidence="9">
    <location>
        <begin position="10"/>
        <end position="222"/>
    </location>
</feature>
<dbReference type="InterPro" id="IPR011994">
    <property type="entry name" value="Cytidylate_kinase_dom"/>
</dbReference>
<keyword evidence="3 10" id="KW-0808">Transferase</keyword>
<dbReference type="EMBL" id="LNQE01000588">
    <property type="protein sequence ID" value="KUG25855.1"/>
    <property type="molecule type" value="Genomic_DNA"/>
</dbReference>
<keyword evidence="6" id="KW-0067">ATP-binding</keyword>
<comment type="catalytic activity">
    <reaction evidence="7">
        <text>dCMP + ATP = dCDP + ADP</text>
        <dbReference type="Rhea" id="RHEA:25094"/>
        <dbReference type="ChEBI" id="CHEBI:30616"/>
        <dbReference type="ChEBI" id="CHEBI:57566"/>
        <dbReference type="ChEBI" id="CHEBI:58593"/>
        <dbReference type="ChEBI" id="CHEBI:456216"/>
        <dbReference type="EC" id="2.7.4.25"/>
    </reaction>
</comment>
<dbReference type="HAMAP" id="MF_00238">
    <property type="entry name" value="Cytidyl_kinase_type1"/>
    <property type="match status" value="1"/>
</dbReference>
<dbReference type="NCBIfam" id="TIGR00017">
    <property type="entry name" value="cmk"/>
    <property type="match status" value="1"/>
</dbReference>
<protein>
    <recommendedName>
        <fullName evidence="2">(d)CMP kinase</fullName>
        <ecNumber evidence="2">2.7.4.25</ecNumber>
    </recommendedName>
</protein>
<evidence type="ECO:0000256" key="7">
    <source>
        <dbReference type="ARBA" id="ARBA00047615"/>
    </source>
</evidence>